<reference evidence="1 2" key="1">
    <citation type="submission" date="2017-11" db="EMBL/GenBank/DDBJ databases">
        <title>De-novo sequencing of pomegranate (Punica granatum L.) genome.</title>
        <authorList>
            <person name="Akparov Z."/>
            <person name="Amiraslanov A."/>
            <person name="Hajiyeva S."/>
            <person name="Abbasov M."/>
            <person name="Kaur K."/>
            <person name="Hamwieh A."/>
            <person name="Solovyev V."/>
            <person name="Salamov A."/>
            <person name="Braich B."/>
            <person name="Kosarev P."/>
            <person name="Mahmoud A."/>
            <person name="Hajiyev E."/>
            <person name="Babayeva S."/>
            <person name="Izzatullayeva V."/>
            <person name="Mammadov A."/>
            <person name="Mammadov A."/>
            <person name="Sharifova S."/>
            <person name="Ojaghi J."/>
            <person name="Eynullazada K."/>
            <person name="Bayramov B."/>
            <person name="Abdulazimova A."/>
            <person name="Shahmuradov I."/>
        </authorList>
    </citation>
    <scope>NUCLEOTIDE SEQUENCE [LARGE SCALE GENOMIC DNA]</scope>
    <source>
        <strain evidence="2">cv. AG2017</strain>
        <tissue evidence="1">Leaf</tissue>
    </source>
</reference>
<proteinExistence type="predicted"/>
<keyword evidence="2" id="KW-1185">Reference proteome</keyword>
<organism evidence="1 2">
    <name type="scientific">Punica granatum</name>
    <name type="common">Pomegranate</name>
    <dbReference type="NCBI Taxonomy" id="22663"/>
    <lineage>
        <taxon>Eukaryota</taxon>
        <taxon>Viridiplantae</taxon>
        <taxon>Streptophyta</taxon>
        <taxon>Embryophyta</taxon>
        <taxon>Tracheophyta</taxon>
        <taxon>Spermatophyta</taxon>
        <taxon>Magnoliopsida</taxon>
        <taxon>eudicotyledons</taxon>
        <taxon>Gunneridae</taxon>
        <taxon>Pentapetalae</taxon>
        <taxon>rosids</taxon>
        <taxon>malvids</taxon>
        <taxon>Myrtales</taxon>
        <taxon>Lythraceae</taxon>
        <taxon>Punica</taxon>
    </lineage>
</organism>
<dbReference type="EMBL" id="PGOL01000196">
    <property type="protein sequence ID" value="PKI74621.1"/>
    <property type="molecule type" value="Genomic_DNA"/>
</dbReference>
<sequence length="100" mass="11044">MSSGSLLPPSGWAKLKSFWMAQLRTLQEKAGAGPAGGVLRNDLGWEELNSCLINFRTQHAFREANTAADFMARTAREDLHSQDAIVHCDAPPFEVLNFIL</sequence>
<evidence type="ECO:0000313" key="2">
    <source>
        <dbReference type="Proteomes" id="UP000233551"/>
    </source>
</evidence>
<dbReference type="Proteomes" id="UP000233551">
    <property type="component" value="Unassembled WGS sequence"/>
</dbReference>
<name>A0A2I0L1P6_PUNGR</name>
<comment type="caution">
    <text evidence="1">The sequence shown here is derived from an EMBL/GenBank/DDBJ whole genome shotgun (WGS) entry which is preliminary data.</text>
</comment>
<evidence type="ECO:0000313" key="1">
    <source>
        <dbReference type="EMBL" id="PKI74621.1"/>
    </source>
</evidence>
<dbReference type="AlphaFoldDB" id="A0A2I0L1P6"/>
<gene>
    <name evidence="1" type="ORF">CRG98_004948</name>
</gene>
<accession>A0A2I0L1P6</accession>
<protein>
    <submittedName>
        <fullName evidence="1">Uncharacterized protein</fullName>
    </submittedName>
</protein>